<gene>
    <name evidence="3" type="ORF">EDD72_10942</name>
</gene>
<dbReference type="InterPro" id="IPR007167">
    <property type="entry name" value="Fe-transptr_FeoA-like"/>
</dbReference>
<evidence type="ECO:0000313" key="3">
    <source>
        <dbReference type="EMBL" id="TCS82473.1"/>
    </source>
</evidence>
<dbReference type="Proteomes" id="UP000295788">
    <property type="component" value="Unassembled WGS sequence"/>
</dbReference>
<organism evidence="3 4">
    <name type="scientific">Tepidibacillus fermentans</name>
    <dbReference type="NCBI Taxonomy" id="1281767"/>
    <lineage>
        <taxon>Bacteria</taxon>
        <taxon>Bacillati</taxon>
        <taxon>Bacillota</taxon>
        <taxon>Bacilli</taxon>
        <taxon>Bacillales</taxon>
        <taxon>Bacillaceae</taxon>
        <taxon>Tepidibacillus</taxon>
    </lineage>
</organism>
<proteinExistence type="predicted"/>
<dbReference type="GO" id="GO:0046914">
    <property type="term" value="F:transition metal ion binding"/>
    <property type="evidence" value="ECO:0007669"/>
    <property type="project" value="InterPro"/>
</dbReference>
<evidence type="ECO:0000256" key="1">
    <source>
        <dbReference type="ARBA" id="ARBA00023004"/>
    </source>
</evidence>
<sequence>MKVTLAQCRVGEKVRVKSLRMSERKQKRLMDMGLLPGTTLEITRFAPFGDPLAVKLRGFQMSFRKQEAEGIIVEFVK</sequence>
<comment type="caution">
    <text evidence="3">The sequence shown here is derived from an EMBL/GenBank/DDBJ whole genome shotgun (WGS) entry which is preliminary data.</text>
</comment>
<dbReference type="InterPro" id="IPR038157">
    <property type="entry name" value="FeoA_core_dom"/>
</dbReference>
<evidence type="ECO:0000313" key="4">
    <source>
        <dbReference type="Proteomes" id="UP000295788"/>
    </source>
</evidence>
<dbReference type="Gene3D" id="2.30.30.90">
    <property type="match status" value="1"/>
</dbReference>
<accession>A0A4R3KH67</accession>
<keyword evidence="1" id="KW-0408">Iron</keyword>
<feature type="domain" description="Ferrous iron transporter FeoA-like" evidence="2">
    <location>
        <begin position="3"/>
        <end position="75"/>
    </location>
</feature>
<dbReference type="InterPro" id="IPR052713">
    <property type="entry name" value="FeoA"/>
</dbReference>
<name>A0A4R3KH67_9BACI</name>
<dbReference type="InterPro" id="IPR008988">
    <property type="entry name" value="Transcriptional_repressor_C"/>
</dbReference>
<dbReference type="AlphaFoldDB" id="A0A4R3KH67"/>
<dbReference type="Pfam" id="PF04023">
    <property type="entry name" value="FeoA"/>
    <property type="match status" value="1"/>
</dbReference>
<dbReference type="SMART" id="SM00899">
    <property type="entry name" value="FeoA"/>
    <property type="match status" value="1"/>
</dbReference>
<dbReference type="PANTHER" id="PTHR42954:SF2">
    <property type="entry name" value="FE(2+) TRANSPORT PROTEIN A"/>
    <property type="match status" value="1"/>
</dbReference>
<dbReference type="SUPFAM" id="SSF50037">
    <property type="entry name" value="C-terminal domain of transcriptional repressors"/>
    <property type="match status" value="1"/>
</dbReference>
<dbReference type="EMBL" id="SMAB01000009">
    <property type="protein sequence ID" value="TCS82473.1"/>
    <property type="molecule type" value="Genomic_DNA"/>
</dbReference>
<dbReference type="PANTHER" id="PTHR42954">
    <property type="entry name" value="FE(2+) TRANSPORT PROTEIN A"/>
    <property type="match status" value="1"/>
</dbReference>
<evidence type="ECO:0000259" key="2">
    <source>
        <dbReference type="SMART" id="SM00899"/>
    </source>
</evidence>
<dbReference type="RefSeq" id="WP_132768784.1">
    <property type="nucleotide sequence ID" value="NZ_SMAB01000009.1"/>
</dbReference>
<protein>
    <submittedName>
        <fullName evidence="3">Ferrous iron transport protein A</fullName>
    </submittedName>
</protein>
<reference evidence="3 4" key="1">
    <citation type="submission" date="2019-03" db="EMBL/GenBank/DDBJ databases">
        <title>Genomic Encyclopedia of Type Strains, Phase IV (KMG-IV): sequencing the most valuable type-strain genomes for metagenomic binning, comparative biology and taxonomic classification.</title>
        <authorList>
            <person name="Goeker M."/>
        </authorList>
    </citation>
    <scope>NUCLEOTIDE SEQUENCE [LARGE SCALE GENOMIC DNA]</scope>
    <source>
        <strain evidence="3 4">DSM 23802</strain>
    </source>
</reference>
<dbReference type="OrthoDB" id="9811076at2"/>
<keyword evidence="4" id="KW-1185">Reference proteome</keyword>